<organism evidence="3 4">
    <name type="scientific">Dethiosulfatibacter aminovorans DSM 17477</name>
    <dbReference type="NCBI Taxonomy" id="1121476"/>
    <lineage>
        <taxon>Bacteria</taxon>
        <taxon>Bacillati</taxon>
        <taxon>Bacillota</taxon>
        <taxon>Tissierellia</taxon>
        <taxon>Dethiosulfatibacter</taxon>
    </lineage>
</organism>
<dbReference type="Proteomes" id="UP000184052">
    <property type="component" value="Unassembled WGS sequence"/>
</dbReference>
<dbReference type="InterPro" id="IPR047926">
    <property type="entry name" value="Ni_dep_LarA"/>
</dbReference>
<dbReference type="AlphaFoldDB" id="A0A1M6IQZ3"/>
<evidence type="ECO:0000313" key="3">
    <source>
        <dbReference type="EMBL" id="SHJ36817.1"/>
    </source>
</evidence>
<dbReference type="Pfam" id="PF09861">
    <property type="entry name" value="Lar_N"/>
    <property type="match status" value="1"/>
</dbReference>
<name>A0A1M6IQZ3_9FIRM</name>
<dbReference type="GO" id="GO:0050043">
    <property type="term" value="F:lactate racemase activity"/>
    <property type="evidence" value="ECO:0007669"/>
    <property type="project" value="InterPro"/>
</dbReference>
<evidence type="ECO:0000259" key="2">
    <source>
        <dbReference type="Pfam" id="PF21113"/>
    </source>
</evidence>
<dbReference type="InterPro" id="IPR043166">
    <property type="entry name" value="LarA-like_C"/>
</dbReference>
<dbReference type="PANTHER" id="PTHR33171:SF17">
    <property type="entry name" value="LARA-LIKE N-TERMINAL DOMAIN-CONTAINING PROTEIN"/>
    <property type="match status" value="1"/>
</dbReference>
<dbReference type="Gene3D" id="3.90.226.30">
    <property type="match status" value="1"/>
</dbReference>
<dbReference type="Gene3D" id="3.40.50.11440">
    <property type="match status" value="1"/>
</dbReference>
<reference evidence="3 4" key="1">
    <citation type="submission" date="2016-11" db="EMBL/GenBank/DDBJ databases">
        <authorList>
            <person name="Jaros S."/>
            <person name="Januszkiewicz K."/>
            <person name="Wedrychowicz H."/>
        </authorList>
    </citation>
    <scope>NUCLEOTIDE SEQUENCE [LARGE SCALE GENOMIC DNA]</scope>
    <source>
        <strain evidence="3 4">DSM 17477</strain>
    </source>
</reference>
<gene>
    <name evidence="3" type="ORF">SAMN02745751_02400</name>
</gene>
<dbReference type="RefSeq" id="WP_073049824.1">
    <property type="nucleotide sequence ID" value="NZ_FQZL01000018.1"/>
</dbReference>
<dbReference type="InterPro" id="IPR048068">
    <property type="entry name" value="LarA-like"/>
</dbReference>
<dbReference type="InterPro" id="IPR048520">
    <property type="entry name" value="LarA_C"/>
</dbReference>
<dbReference type="NCBIfam" id="NF033504">
    <property type="entry name" value="Ni_dep_LarA"/>
    <property type="match status" value="1"/>
</dbReference>
<dbReference type="Pfam" id="PF21113">
    <property type="entry name" value="LarA_C"/>
    <property type="match status" value="1"/>
</dbReference>
<evidence type="ECO:0000313" key="4">
    <source>
        <dbReference type="Proteomes" id="UP000184052"/>
    </source>
</evidence>
<proteinExistence type="predicted"/>
<accession>A0A1M6IQZ3</accession>
<sequence length="432" mass="47918">MQYFKFKLGKEKVDFSIEDKNFMGTITRENEASNLTEEEIVRNSINNPIGSGKLDSIINENDSICIVLSDVTRAYQKPQVFLPILVDEILQAGGKEENIFFISSLGSHRKHSAEEHKKLLGEDLYSRFPIEDHDCDDYGNLVEIGTTSRGTVLELNKKAVEADKLIMTGAVVYHVMAGWGGGRKSVVPGIASRKTIMQNHAISMMNEGGTGSGPNPECDCALYENNPLNLDMVEAAEILKPDFMFNVILGGGKIIEAVSGDIVQAHKKGCELVSELNDVEIYEKADMIIASAGGYPKDINYYQSTKVIYNAMRAINEDGVLIVLASCSEGFGNPEVQHIIENFPDNLAREEELHSNYTIAKYIGFLSCWYATKYNIIYVADIDPDLIKPANITVVKTVQEALEKAEDIKDTRDLKTYVMPDGSFYPVLNVKS</sequence>
<keyword evidence="4" id="KW-1185">Reference proteome</keyword>
<feature type="domain" description="Lactate racemase C-terminal" evidence="2">
    <location>
        <begin position="284"/>
        <end position="422"/>
    </location>
</feature>
<dbReference type="EMBL" id="FQZL01000018">
    <property type="protein sequence ID" value="SHJ36817.1"/>
    <property type="molecule type" value="Genomic_DNA"/>
</dbReference>
<dbReference type="PANTHER" id="PTHR33171">
    <property type="entry name" value="LAR_N DOMAIN-CONTAINING PROTEIN"/>
    <property type="match status" value="1"/>
</dbReference>
<dbReference type="InterPro" id="IPR018657">
    <property type="entry name" value="LarA-like_N"/>
</dbReference>
<dbReference type="STRING" id="1121476.SAMN02745751_02400"/>
<protein>
    <submittedName>
        <fullName evidence="3">Nickel-dependent lactate racemase</fullName>
    </submittedName>
</protein>
<feature type="domain" description="LarA-like N-terminal" evidence="1">
    <location>
        <begin position="8"/>
        <end position="207"/>
    </location>
</feature>
<evidence type="ECO:0000259" key="1">
    <source>
        <dbReference type="Pfam" id="PF09861"/>
    </source>
</evidence>